<reference evidence="3" key="1">
    <citation type="submission" date="2020-10" db="EMBL/GenBank/DDBJ databases">
        <title>Connecting structure to function with the recovery of over 1000 high-quality activated sludge metagenome-assembled genomes encoding full-length rRNA genes using long-read sequencing.</title>
        <authorList>
            <person name="Singleton C.M."/>
            <person name="Petriglieri F."/>
            <person name="Kristensen J.M."/>
            <person name="Kirkegaard R.H."/>
            <person name="Michaelsen T.Y."/>
            <person name="Andersen M.H."/>
            <person name="Karst S.M."/>
            <person name="Dueholm M.S."/>
            <person name="Nielsen P.H."/>
            <person name="Albertsen M."/>
        </authorList>
    </citation>
    <scope>NUCLEOTIDE SEQUENCE</scope>
    <source>
        <strain evidence="3">OdNE_18-Q3-R46-58_BAT3C.305</strain>
    </source>
</reference>
<dbReference type="InterPro" id="IPR025235">
    <property type="entry name" value="DUF4178"/>
</dbReference>
<dbReference type="Pfam" id="PF13785">
    <property type="entry name" value="DUF4178"/>
    <property type="match status" value="2"/>
</dbReference>
<keyword evidence="1" id="KW-0472">Membrane</keyword>
<sequence length="645" mass="70893">MALTASCPSCGAPVVFKSASSIFAVCEYCQSTLVRHDQALEDIGKMAALVEDRSPLQLGVEGSYKGVHFALIGRIQIKYSQGYWNEWHLLFDDMRTGWLSEAGGEYVLTFAQQVQELLPKFAELKIGQRFVLASQPWTVSNIENAECVAGQGELPFKVGAGYPVAAVDLRNGANFATLDYSETPPLLFVGEPVGFASLKMSKLREGMPIPTHTVAAQVFRCPACGAPMQARSREILAVGCVSCGAVVDTADQNFKLLSKALGTRDEKYVPRIPLGSKGGLEGKPVEVIGFLVKESRVDGIAYDWREYLLAGENGTYRWLTEYNGHWNIADVLSNPPAGSGAMELADVNFSGQRFRHYSTAQSAEVIQVAGEFTWRVRRGETSRVVDYVAPPLLLSREATDNDLNWSLATYVTPEVIGEAFKLPGRMIAPVGIFANQPNPWAETHLRVCSLFWKLALVAVALQVFFGFLGSGKVLLRQEFTLSPQMTEDSVVTSEFEVRDRPRKLTVRNSTSLDNNWIGLDLMLVNKASGQAWPAARELAYYHGNDGGESWSEGDRSDEVVFLDVPPGIYYVTVDPDIAPEKPEPVRDVIEVSSGGAGWSNFVMVMLFLVFFPVFTRLRFAAFESRRWAESDHAPAASSDSSDGDD</sequence>
<feature type="domain" description="DUF4178" evidence="2">
    <location>
        <begin position="57"/>
        <end position="193"/>
    </location>
</feature>
<feature type="domain" description="DUF4178" evidence="2">
    <location>
        <begin position="274"/>
        <end position="413"/>
    </location>
</feature>
<evidence type="ECO:0000313" key="4">
    <source>
        <dbReference type="Proteomes" id="UP000808146"/>
    </source>
</evidence>
<name>A0A9D7LLS9_9RHOO</name>
<gene>
    <name evidence="3" type="ORF">IPN75_07220</name>
</gene>
<organism evidence="3 4">
    <name type="scientific">Candidatus Dechloromonas phosphorivorans</name>
    <dbReference type="NCBI Taxonomy" id="2899244"/>
    <lineage>
        <taxon>Bacteria</taxon>
        <taxon>Pseudomonadati</taxon>
        <taxon>Pseudomonadota</taxon>
        <taxon>Betaproteobacteria</taxon>
        <taxon>Rhodocyclales</taxon>
        <taxon>Azonexaceae</taxon>
        <taxon>Dechloromonas</taxon>
    </lineage>
</organism>
<evidence type="ECO:0000313" key="3">
    <source>
        <dbReference type="EMBL" id="MBK8890197.1"/>
    </source>
</evidence>
<evidence type="ECO:0000256" key="1">
    <source>
        <dbReference type="SAM" id="Phobius"/>
    </source>
</evidence>
<dbReference type="Proteomes" id="UP000808146">
    <property type="component" value="Unassembled WGS sequence"/>
</dbReference>
<evidence type="ECO:0000259" key="2">
    <source>
        <dbReference type="Pfam" id="PF13785"/>
    </source>
</evidence>
<feature type="transmembrane region" description="Helical" evidence="1">
    <location>
        <begin position="596"/>
        <end position="614"/>
    </location>
</feature>
<keyword evidence="1" id="KW-0812">Transmembrane</keyword>
<keyword evidence="1" id="KW-1133">Transmembrane helix</keyword>
<proteinExistence type="predicted"/>
<accession>A0A9D7LLS9</accession>
<dbReference type="AlphaFoldDB" id="A0A9D7LLS9"/>
<dbReference type="EMBL" id="JADKBR010000005">
    <property type="protein sequence ID" value="MBK8890197.1"/>
    <property type="molecule type" value="Genomic_DNA"/>
</dbReference>
<protein>
    <submittedName>
        <fullName evidence="3">DUF4178 domain-containing protein</fullName>
    </submittedName>
</protein>
<comment type="caution">
    <text evidence="3">The sequence shown here is derived from an EMBL/GenBank/DDBJ whole genome shotgun (WGS) entry which is preliminary data.</text>
</comment>